<sequence>MLYPQPSGGNPSGQNAERKITREFNPFEVPFEVILHELNTIAREFCLTPLQSLLSEGFEDLDDLKAAIAEMDDKQLARRLLAEIDIIIDEYRKGVALL</sequence>
<comment type="caution">
    <text evidence="1">The sequence shown here is derived from an EMBL/GenBank/DDBJ whole genome shotgun (WGS) entry which is preliminary data.</text>
</comment>
<gene>
    <name evidence="1" type="ORF">NX722_27435</name>
</gene>
<accession>A0ABT3N3T9</accession>
<dbReference type="Proteomes" id="UP001209854">
    <property type="component" value="Unassembled WGS sequence"/>
</dbReference>
<proteinExistence type="predicted"/>
<reference evidence="1 2" key="1">
    <citation type="submission" date="2022-10" db="EMBL/GenBank/DDBJ databases">
        <title>High-quality genome sequences of two octocoral-associated bacteria, Endozoicomonas euniceicola EF212 and Endozoicomonas gorgoniicola PS125.</title>
        <authorList>
            <person name="Chiou Y.-J."/>
            <person name="Chen Y.-H."/>
        </authorList>
    </citation>
    <scope>NUCLEOTIDE SEQUENCE [LARGE SCALE GENOMIC DNA]</scope>
    <source>
        <strain evidence="1 2">PS125</strain>
    </source>
</reference>
<evidence type="ECO:0000313" key="1">
    <source>
        <dbReference type="EMBL" id="MCW7556297.1"/>
    </source>
</evidence>
<keyword evidence="2" id="KW-1185">Reference proteome</keyword>
<dbReference type="EMBL" id="JAPFCC010000001">
    <property type="protein sequence ID" value="MCW7556297.1"/>
    <property type="molecule type" value="Genomic_DNA"/>
</dbReference>
<name>A0ABT3N3T9_9GAMM</name>
<dbReference type="RefSeq" id="WP_262565990.1">
    <property type="nucleotide sequence ID" value="NZ_JAPFCC010000001.1"/>
</dbReference>
<protein>
    <submittedName>
        <fullName evidence="1">Uncharacterized protein</fullName>
    </submittedName>
</protein>
<organism evidence="1 2">
    <name type="scientific">Endozoicomonas gorgoniicola</name>
    <dbReference type="NCBI Taxonomy" id="1234144"/>
    <lineage>
        <taxon>Bacteria</taxon>
        <taxon>Pseudomonadati</taxon>
        <taxon>Pseudomonadota</taxon>
        <taxon>Gammaproteobacteria</taxon>
        <taxon>Oceanospirillales</taxon>
        <taxon>Endozoicomonadaceae</taxon>
        <taxon>Endozoicomonas</taxon>
    </lineage>
</organism>
<evidence type="ECO:0000313" key="2">
    <source>
        <dbReference type="Proteomes" id="UP001209854"/>
    </source>
</evidence>